<name>A0ACA9M085_9GLOM</name>
<keyword evidence="2" id="KW-1185">Reference proteome</keyword>
<comment type="caution">
    <text evidence="1">The sequence shown here is derived from an EMBL/GenBank/DDBJ whole genome shotgun (WGS) entry which is preliminary data.</text>
</comment>
<feature type="non-terminal residue" evidence="1">
    <location>
        <position position="1"/>
    </location>
</feature>
<accession>A0ACA9M085</accession>
<protein>
    <submittedName>
        <fullName evidence="1">7556_t:CDS:1</fullName>
    </submittedName>
</protein>
<evidence type="ECO:0000313" key="1">
    <source>
        <dbReference type="EMBL" id="CAG8562289.1"/>
    </source>
</evidence>
<evidence type="ECO:0000313" key="2">
    <source>
        <dbReference type="Proteomes" id="UP000789860"/>
    </source>
</evidence>
<feature type="non-terminal residue" evidence="1">
    <location>
        <position position="355"/>
    </location>
</feature>
<reference evidence="1" key="1">
    <citation type="submission" date="2021-06" db="EMBL/GenBank/DDBJ databases">
        <authorList>
            <person name="Kallberg Y."/>
            <person name="Tangrot J."/>
            <person name="Rosling A."/>
        </authorList>
    </citation>
    <scope>NUCLEOTIDE SEQUENCE</scope>
    <source>
        <strain evidence="1">AU212A</strain>
    </source>
</reference>
<dbReference type="Proteomes" id="UP000789860">
    <property type="component" value="Unassembled WGS sequence"/>
</dbReference>
<organism evidence="1 2">
    <name type="scientific">Scutellospora calospora</name>
    <dbReference type="NCBI Taxonomy" id="85575"/>
    <lineage>
        <taxon>Eukaryota</taxon>
        <taxon>Fungi</taxon>
        <taxon>Fungi incertae sedis</taxon>
        <taxon>Mucoromycota</taxon>
        <taxon>Glomeromycotina</taxon>
        <taxon>Glomeromycetes</taxon>
        <taxon>Diversisporales</taxon>
        <taxon>Gigasporaceae</taxon>
        <taxon>Scutellospora</taxon>
    </lineage>
</organism>
<sequence length="355" mass="40768">EFLGCSSIHIPWVEDEKADVVSSTNGLEINYDDEDNIKEVKERSKGSFINRLKAIWFRCSCYPQKRSPHPITKSASSTQFPSLFKYIDGRRYHNYENSRYPLPNDDEEINRLQTQHYLFRYAWGGNYSSPVEEILRAGGAHVLDIGCGPATWVLEMASEYTSTSFIGIDFSLVFPTNIKPRNVQFYHMNILDGLPFEDNTFDFVYQRFMGLALTEKQWPMLLTELVRVTKPGGWIELMECDLQFDSEGPISSRVNDAAQMYLKSQGINALICPHIPQLMTDIQNITNLEKKQESTPLGRWGGLIGELARENVIGLSRSLKPVLFPILEEMFGELNLEYETIIKEIMDNEVNQYMS</sequence>
<gene>
    <name evidence="1" type="ORF">SCALOS_LOCUS5552</name>
</gene>
<proteinExistence type="predicted"/>
<dbReference type="EMBL" id="CAJVPM010009232">
    <property type="protein sequence ID" value="CAG8562289.1"/>
    <property type="molecule type" value="Genomic_DNA"/>
</dbReference>